<sequence>MKVITRERKEIRYEWEALRDWLAIQCVGGVIVQVYRGGRDDEEYAVRTRPHASMVAFTKIENADPLEERDPNVSGGGVMGWASALDLPKGEHGWFLAITFFRDQDAARFKDEFE</sequence>
<proteinExistence type="predicted"/>
<comment type="caution">
    <text evidence="1">The sequence shown here is derived from an EMBL/GenBank/DDBJ whole genome shotgun (WGS) entry which is preliminary data.</text>
</comment>
<protein>
    <submittedName>
        <fullName evidence="1">Uncharacterized protein</fullName>
    </submittedName>
</protein>
<dbReference type="Proteomes" id="UP000763641">
    <property type="component" value="Unassembled WGS sequence"/>
</dbReference>
<keyword evidence="2" id="KW-1185">Reference proteome</keyword>
<organism evidence="1 2">
    <name type="scientific">Sphingomonas longa</name>
    <dbReference type="NCBI Taxonomy" id="2778730"/>
    <lineage>
        <taxon>Bacteria</taxon>
        <taxon>Pseudomonadati</taxon>
        <taxon>Pseudomonadota</taxon>
        <taxon>Alphaproteobacteria</taxon>
        <taxon>Sphingomonadales</taxon>
        <taxon>Sphingomonadaceae</taxon>
        <taxon>Sphingomonas</taxon>
    </lineage>
</organism>
<gene>
    <name evidence="1" type="ORF">ILT43_12225</name>
</gene>
<accession>A0ABS2D881</accession>
<evidence type="ECO:0000313" key="2">
    <source>
        <dbReference type="Proteomes" id="UP000763641"/>
    </source>
</evidence>
<reference evidence="1 2" key="1">
    <citation type="submission" date="2020-12" db="EMBL/GenBank/DDBJ databases">
        <title>Sphingomonas sp.</title>
        <authorList>
            <person name="Kim M.K."/>
        </authorList>
    </citation>
    <scope>NUCLEOTIDE SEQUENCE [LARGE SCALE GENOMIC DNA]</scope>
    <source>
        <strain evidence="1 2">BT552</strain>
    </source>
</reference>
<evidence type="ECO:0000313" key="1">
    <source>
        <dbReference type="EMBL" id="MBM6577140.1"/>
    </source>
</evidence>
<dbReference type="EMBL" id="JAFEMC010000003">
    <property type="protein sequence ID" value="MBM6577140.1"/>
    <property type="molecule type" value="Genomic_DNA"/>
</dbReference>
<dbReference type="RefSeq" id="WP_204199238.1">
    <property type="nucleotide sequence ID" value="NZ_JAFEMC010000003.1"/>
</dbReference>
<name>A0ABS2D881_9SPHN</name>